<keyword evidence="1" id="KW-0472">Membrane</keyword>
<reference evidence="2" key="2">
    <citation type="journal article" date="2015" name="Fish Shellfish Immunol.">
        <title>Early steps in the European eel (Anguilla anguilla)-Vibrio vulnificus interaction in the gills: Role of the RtxA13 toxin.</title>
        <authorList>
            <person name="Callol A."/>
            <person name="Pajuelo D."/>
            <person name="Ebbesson L."/>
            <person name="Teles M."/>
            <person name="MacKenzie S."/>
            <person name="Amaro C."/>
        </authorList>
    </citation>
    <scope>NUCLEOTIDE SEQUENCE</scope>
</reference>
<evidence type="ECO:0000313" key="2">
    <source>
        <dbReference type="EMBL" id="JAI08279.1"/>
    </source>
</evidence>
<feature type="transmembrane region" description="Helical" evidence="1">
    <location>
        <begin position="27"/>
        <end position="55"/>
    </location>
</feature>
<reference evidence="2" key="1">
    <citation type="submission" date="2014-11" db="EMBL/GenBank/DDBJ databases">
        <authorList>
            <person name="Amaro Gonzalez C."/>
        </authorList>
    </citation>
    <scope>NUCLEOTIDE SEQUENCE</scope>
</reference>
<name>A0A0E9Y2G9_ANGAN</name>
<keyword evidence="1" id="KW-1133">Transmembrane helix</keyword>
<organism evidence="2">
    <name type="scientific">Anguilla anguilla</name>
    <name type="common">European freshwater eel</name>
    <name type="synonym">Muraena anguilla</name>
    <dbReference type="NCBI Taxonomy" id="7936"/>
    <lineage>
        <taxon>Eukaryota</taxon>
        <taxon>Metazoa</taxon>
        <taxon>Chordata</taxon>
        <taxon>Craniata</taxon>
        <taxon>Vertebrata</taxon>
        <taxon>Euteleostomi</taxon>
        <taxon>Actinopterygii</taxon>
        <taxon>Neopterygii</taxon>
        <taxon>Teleostei</taxon>
        <taxon>Anguilliformes</taxon>
        <taxon>Anguillidae</taxon>
        <taxon>Anguilla</taxon>
    </lineage>
</organism>
<evidence type="ECO:0000256" key="1">
    <source>
        <dbReference type="SAM" id="Phobius"/>
    </source>
</evidence>
<accession>A0A0E9Y2G9</accession>
<proteinExistence type="predicted"/>
<sequence>MIYSTITCRQKVLRILIQESCHTNYDVHYICGFFLVFTLCISVYQCMLICTIFPLNVKINTL</sequence>
<protein>
    <submittedName>
        <fullName evidence="2">Uncharacterized protein</fullName>
    </submittedName>
</protein>
<dbReference type="EMBL" id="GBXM01000299">
    <property type="protein sequence ID" value="JAI08279.1"/>
    <property type="molecule type" value="Transcribed_RNA"/>
</dbReference>
<dbReference type="AlphaFoldDB" id="A0A0E9Y2G9"/>
<keyword evidence="1" id="KW-0812">Transmembrane</keyword>